<reference evidence="2" key="3">
    <citation type="submission" date="2016-06" db="UniProtKB">
        <authorList>
            <consortium name="WormBaseParasite"/>
        </authorList>
    </citation>
    <scope>IDENTIFICATION</scope>
</reference>
<organism evidence="1 2">
    <name type="scientific">Globodera pallida</name>
    <name type="common">Potato cyst nematode worm</name>
    <name type="synonym">Heterodera pallida</name>
    <dbReference type="NCBI Taxonomy" id="36090"/>
    <lineage>
        <taxon>Eukaryota</taxon>
        <taxon>Metazoa</taxon>
        <taxon>Ecdysozoa</taxon>
        <taxon>Nematoda</taxon>
        <taxon>Chromadorea</taxon>
        <taxon>Rhabditida</taxon>
        <taxon>Tylenchina</taxon>
        <taxon>Tylenchomorpha</taxon>
        <taxon>Tylenchoidea</taxon>
        <taxon>Heteroderidae</taxon>
        <taxon>Heteroderinae</taxon>
        <taxon>Globodera</taxon>
    </lineage>
</organism>
<proteinExistence type="predicted"/>
<name>A0A183CSK8_GLOPA</name>
<dbReference type="WBParaSite" id="GPLIN_001586600">
    <property type="protein sequence ID" value="GPLIN_001586600"/>
    <property type="gene ID" value="GPLIN_001586600"/>
</dbReference>
<protein>
    <submittedName>
        <fullName evidence="2">SET domain-containing protein</fullName>
    </submittedName>
</protein>
<evidence type="ECO:0000313" key="2">
    <source>
        <dbReference type="WBParaSite" id="GPLIN_001586600"/>
    </source>
</evidence>
<accession>A0A183CSK8</accession>
<dbReference type="AlphaFoldDB" id="A0A183CSK8"/>
<dbReference type="Proteomes" id="UP000050741">
    <property type="component" value="Unassembled WGS sequence"/>
</dbReference>
<evidence type="ECO:0000313" key="1">
    <source>
        <dbReference type="Proteomes" id="UP000050741"/>
    </source>
</evidence>
<sequence>MDGEAPLTNGRFLPDSVDADHSNGMATNLHSELRLFAQHPNVLIRSVSLNLLNGIPSTGRFRLEAKWATVEPSEFSLVDDPTVDDKNAPYIAEILRYCEKSGRKYCSTTLCSTLCDFARTTAVEH</sequence>
<reference evidence="1" key="1">
    <citation type="submission" date="2013-12" db="EMBL/GenBank/DDBJ databases">
        <authorList>
            <person name="Aslett M."/>
        </authorList>
    </citation>
    <scope>NUCLEOTIDE SEQUENCE [LARGE SCALE GENOMIC DNA]</scope>
    <source>
        <strain evidence="1">Lindley</strain>
    </source>
</reference>
<keyword evidence="1" id="KW-1185">Reference proteome</keyword>
<reference evidence="1" key="2">
    <citation type="submission" date="2014-05" db="EMBL/GenBank/DDBJ databases">
        <title>The genome and life-stage specific transcriptomes of Globodera pallida elucidate key aspects of plant parasitism by a cyst nematode.</title>
        <authorList>
            <person name="Cotton J.A."/>
            <person name="Lilley C.J."/>
            <person name="Jones L.M."/>
            <person name="Kikuchi T."/>
            <person name="Reid A.J."/>
            <person name="Thorpe P."/>
            <person name="Tsai I.J."/>
            <person name="Beasley H."/>
            <person name="Blok V."/>
            <person name="Cock P.J.A."/>
            <person name="Van den Akker S.E."/>
            <person name="Holroyd N."/>
            <person name="Hunt M."/>
            <person name="Mantelin S."/>
            <person name="Naghra H."/>
            <person name="Pain A."/>
            <person name="Palomares-Rius J.E."/>
            <person name="Zarowiecki M."/>
            <person name="Berriman M."/>
            <person name="Jones J.T."/>
            <person name="Urwin P.E."/>
        </authorList>
    </citation>
    <scope>NUCLEOTIDE SEQUENCE [LARGE SCALE GENOMIC DNA]</scope>
    <source>
        <strain evidence="1">Lindley</strain>
    </source>
</reference>